<keyword evidence="3 11" id="KW-0347">Helicase</keyword>
<keyword evidence="2" id="KW-0378">Hydrolase</keyword>
<dbReference type="SMART" id="SM00487">
    <property type="entry name" value="DEXDc"/>
    <property type="match status" value="1"/>
</dbReference>
<dbReference type="EMBL" id="JACRUN010000001">
    <property type="protein sequence ID" value="MBC5833778.1"/>
    <property type="molecule type" value="Genomic_DNA"/>
</dbReference>
<reference evidence="11 12" key="1">
    <citation type="submission" date="2020-08" db="EMBL/GenBank/DDBJ databases">
        <title>Description of novel Flavobacterium F-408 isolate.</title>
        <authorList>
            <person name="Saticioglu I.B."/>
            <person name="Duman M."/>
            <person name="Altun S."/>
        </authorList>
    </citation>
    <scope>NUCLEOTIDE SEQUENCE [LARGE SCALE GENOMIC DNA]</scope>
    <source>
        <strain evidence="11 12">F-408</strain>
    </source>
</reference>
<feature type="region of interest" description="Disordered" evidence="7">
    <location>
        <begin position="382"/>
        <end position="436"/>
    </location>
</feature>
<name>A0ABR7IVL8_9FLAO</name>
<evidence type="ECO:0000256" key="6">
    <source>
        <dbReference type="PROSITE-ProRule" id="PRU00552"/>
    </source>
</evidence>
<accession>A0ABR7IVL8</accession>
<dbReference type="RefSeq" id="WP_166125012.1">
    <property type="nucleotide sequence ID" value="NZ_JAANOQ010000001.1"/>
</dbReference>
<evidence type="ECO:0000256" key="1">
    <source>
        <dbReference type="ARBA" id="ARBA00022741"/>
    </source>
</evidence>
<dbReference type="InterPro" id="IPR027417">
    <property type="entry name" value="P-loop_NTPase"/>
</dbReference>
<dbReference type="InterPro" id="IPR014014">
    <property type="entry name" value="RNA_helicase_DEAD_Q_motif"/>
</dbReference>
<dbReference type="Pfam" id="PF00270">
    <property type="entry name" value="DEAD"/>
    <property type="match status" value="1"/>
</dbReference>
<feature type="domain" description="DEAD-box RNA helicase Q" evidence="10">
    <location>
        <begin position="1"/>
        <end position="29"/>
    </location>
</feature>
<evidence type="ECO:0000256" key="5">
    <source>
        <dbReference type="ARBA" id="ARBA00038437"/>
    </source>
</evidence>
<feature type="domain" description="Helicase C-terminal" evidence="9">
    <location>
        <begin position="219"/>
        <end position="382"/>
    </location>
</feature>
<comment type="similarity">
    <text evidence="5">Belongs to the DEAD box helicase family.</text>
</comment>
<comment type="caution">
    <text evidence="11">The sequence shown here is derived from an EMBL/GenBank/DDBJ whole genome shotgun (WGS) entry which is preliminary data.</text>
</comment>
<dbReference type="PANTHER" id="PTHR47959">
    <property type="entry name" value="ATP-DEPENDENT RNA HELICASE RHLE-RELATED"/>
    <property type="match status" value="1"/>
</dbReference>
<sequence>MTFQDLNLHRNILQVLEEENYTNPTPIQQQAIPVILEEHDLVGCAQTGTGKTGAFAIPILNYLHPIVGSKTKRKVIRTLVLAPTRELAHQIQDSFATYGKYMNTKSMVIYGGVSQVPQVNQLKEGVDILIATPGRFLDLNKQGFLDMNNLHHLVIDEADQMLDMGFINDVKKIIKLIPENRQTLLFSATMPVAIRELADQFLKKPKYVSVAPISSTAERVNQKVYMVQKEDKRKLLIHLIEEENINNVLVFVRTKHSADNVVKALKAKNISAEAIHGNKSQNNRIKTLDGFKSQEISVLVATDIAARGIDIDLLPYVINFDLPNIPETYVHRIGRTGRAGNEGLAISFCGKDELPFWKDIEKLTRQQIKIVKENPFPYREFTEDELKNKETDTRGKKNPVKQKQNHAPKAAKTAKTADSSNSRKSDTSKQNKKRWY</sequence>
<dbReference type="Pfam" id="PF00271">
    <property type="entry name" value="Helicase_C"/>
    <property type="match status" value="1"/>
</dbReference>
<dbReference type="InterPro" id="IPR014001">
    <property type="entry name" value="Helicase_ATP-bd"/>
</dbReference>
<evidence type="ECO:0000256" key="7">
    <source>
        <dbReference type="SAM" id="MobiDB-lite"/>
    </source>
</evidence>
<evidence type="ECO:0000313" key="11">
    <source>
        <dbReference type="EMBL" id="MBC5833778.1"/>
    </source>
</evidence>
<evidence type="ECO:0000256" key="2">
    <source>
        <dbReference type="ARBA" id="ARBA00022801"/>
    </source>
</evidence>
<dbReference type="InterPro" id="IPR011545">
    <property type="entry name" value="DEAD/DEAH_box_helicase_dom"/>
</dbReference>
<keyword evidence="12" id="KW-1185">Reference proteome</keyword>
<dbReference type="SUPFAM" id="SSF52540">
    <property type="entry name" value="P-loop containing nucleoside triphosphate hydrolases"/>
    <property type="match status" value="1"/>
</dbReference>
<evidence type="ECO:0000313" key="12">
    <source>
        <dbReference type="Proteomes" id="UP000605990"/>
    </source>
</evidence>
<feature type="compositionally biased region" description="Basic residues" evidence="7">
    <location>
        <begin position="396"/>
        <end position="406"/>
    </location>
</feature>
<protein>
    <submittedName>
        <fullName evidence="11">DEAD/DEAH box helicase</fullName>
    </submittedName>
</protein>
<dbReference type="PANTHER" id="PTHR47959:SF13">
    <property type="entry name" value="ATP-DEPENDENT RNA HELICASE RHLE"/>
    <property type="match status" value="1"/>
</dbReference>
<dbReference type="InterPro" id="IPR044742">
    <property type="entry name" value="DEAD/DEAH_RhlB"/>
</dbReference>
<dbReference type="CDD" id="cd00268">
    <property type="entry name" value="DEADc"/>
    <property type="match status" value="1"/>
</dbReference>
<feature type="compositionally biased region" description="Low complexity" evidence="7">
    <location>
        <begin position="407"/>
        <end position="417"/>
    </location>
</feature>
<dbReference type="Gene3D" id="3.40.50.300">
    <property type="entry name" value="P-loop containing nucleotide triphosphate hydrolases"/>
    <property type="match status" value="2"/>
</dbReference>
<dbReference type="Proteomes" id="UP000605990">
    <property type="component" value="Unassembled WGS sequence"/>
</dbReference>
<organism evidence="11 12">
    <name type="scientific">Flavobacterium bernardetii</name>
    <dbReference type="NCBI Taxonomy" id="2813823"/>
    <lineage>
        <taxon>Bacteria</taxon>
        <taxon>Pseudomonadati</taxon>
        <taxon>Bacteroidota</taxon>
        <taxon>Flavobacteriia</taxon>
        <taxon>Flavobacteriales</taxon>
        <taxon>Flavobacteriaceae</taxon>
        <taxon>Flavobacterium</taxon>
    </lineage>
</organism>
<feature type="compositionally biased region" description="Basic and acidic residues" evidence="7">
    <location>
        <begin position="382"/>
        <end position="395"/>
    </location>
</feature>
<dbReference type="PROSITE" id="PS51195">
    <property type="entry name" value="Q_MOTIF"/>
    <property type="match status" value="1"/>
</dbReference>
<dbReference type="SMART" id="SM00490">
    <property type="entry name" value="HELICc"/>
    <property type="match status" value="1"/>
</dbReference>
<evidence type="ECO:0000259" key="9">
    <source>
        <dbReference type="PROSITE" id="PS51194"/>
    </source>
</evidence>
<gene>
    <name evidence="11" type="ORF">H8R27_02650</name>
</gene>
<evidence type="ECO:0000259" key="8">
    <source>
        <dbReference type="PROSITE" id="PS51192"/>
    </source>
</evidence>
<evidence type="ECO:0000256" key="3">
    <source>
        <dbReference type="ARBA" id="ARBA00022806"/>
    </source>
</evidence>
<evidence type="ECO:0000259" key="10">
    <source>
        <dbReference type="PROSITE" id="PS51195"/>
    </source>
</evidence>
<feature type="short sequence motif" description="Q motif" evidence="6">
    <location>
        <begin position="1"/>
        <end position="29"/>
    </location>
</feature>
<proteinExistence type="inferred from homology"/>
<dbReference type="InterPro" id="IPR001650">
    <property type="entry name" value="Helicase_C-like"/>
</dbReference>
<keyword evidence="4" id="KW-0067">ATP-binding</keyword>
<evidence type="ECO:0000256" key="4">
    <source>
        <dbReference type="ARBA" id="ARBA00022840"/>
    </source>
</evidence>
<dbReference type="PROSITE" id="PS51194">
    <property type="entry name" value="HELICASE_CTER"/>
    <property type="match status" value="1"/>
</dbReference>
<feature type="domain" description="Helicase ATP-binding" evidence="8">
    <location>
        <begin position="32"/>
        <end position="208"/>
    </location>
</feature>
<dbReference type="PROSITE" id="PS51192">
    <property type="entry name" value="HELICASE_ATP_BIND_1"/>
    <property type="match status" value="1"/>
</dbReference>
<keyword evidence="1" id="KW-0547">Nucleotide-binding</keyword>
<dbReference type="GO" id="GO:0004386">
    <property type="term" value="F:helicase activity"/>
    <property type="evidence" value="ECO:0007669"/>
    <property type="project" value="UniProtKB-KW"/>
</dbReference>
<dbReference type="InterPro" id="IPR050079">
    <property type="entry name" value="DEAD_box_RNA_helicase"/>
</dbReference>
<dbReference type="CDD" id="cd18787">
    <property type="entry name" value="SF2_C_DEAD"/>
    <property type="match status" value="1"/>
</dbReference>